<dbReference type="SMART" id="SM00448">
    <property type="entry name" value="REC"/>
    <property type="match status" value="1"/>
</dbReference>
<dbReference type="CDD" id="cd00383">
    <property type="entry name" value="trans_reg_C"/>
    <property type="match status" value="1"/>
</dbReference>
<dbReference type="InterPro" id="IPR011006">
    <property type="entry name" value="CheY-like_superfamily"/>
</dbReference>
<dbReference type="PROSITE" id="PS50110">
    <property type="entry name" value="RESPONSE_REGULATORY"/>
    <property type="match status" value="1"/>
</dbReference>
<sequence length="241" mass="27363">MKYRRDWVKEYKVMLVDDEPDILELLEKALNIEGIEYIIKAENGRDAIEKCQTLCPDVIILDIMLPDMDGYEVCRQIRSISHCPILFLSSKNDELDKLLGLAVGGDDYVTKPFSPREVAYRVKAQLRRLGYGAAPEQRAAISIGALTIDPDGGRVFKDGQALDLTAREFEILCYMAENKGRVISKERLYETIWGEDSFGCDNTIMVHIRHLREKLESNPAAPEYILTLKGLGYKLVDPYGK</sequence>
<dbReference type="InterPro" id="IPR036388">
    <property type="entry name" value="WH-like_DNA-bd_sf"/>
</dbReference>
<dbReference type="Gene3D" id="3.40.50.2300">
    <property type="match status" value="1"/>
</dbReference>
<feature type="domain" description="Response regulatory" evidence="10">
    <location>
        <begin position="12"/>
        <end position="126"/>
    </location>
</feature>
<proteinExistence type="predicted"/>
<dbReference type="GO" id="GO:0006355">
    <property type="term" value="P:regulation of DNA-templated transcription"/>
    <property type="evidence" value="ECO:0007669"/>
    <property type="project" value="InterPro"/>
</dbReference>
<dbReference type="AlphaFoldDB" id="A0A9D1F4L0"/>
<organism evidence="12 13">
    <name type="scientific">Candidatus Scybalocola faecigallinarum</name>
    <dbReference type="NCBI Taxonomy" id="2840941"/>
    <lineage>
        <taxon>Bacteria</taxon>
        <taxon>Bacillati</taxon>
        <taxon>Bacillota</taxon>
        <taxon>Clostridia</taxon>
        <taxon>Lachnospirales</taxon>
        <taxon>Lachnospiraceae</taxon>
        <taxon>Lachnospiraceae incertae sedis</taxon>
        <taxon>Candidatus Scybalocola (ex Gilroy et al. 2021)</taxon>
    </lineage>
</organism>
<dbReference type="SUPFAM" id="SSF46894">
    <property type="entry name" value="C-terminal effector domain of the bipartite response regulators"/>
    <property type="match status" value="1"/>
</dbReference>
<evidence type="ECO:0000259" key="11">
    <source>
        <dbReference type="PROSITE" id="PS51755"/>
    </source>
</evidence>
<dbReference type="GO" id="GO:0000976">
    <property type="term" value="F:transcription cis-regulatory region binding"/>
    <property type="evidence" value="ECO:0007669"/>
    <property type="project" value="TreeGrafter"/>
</dbReference>
<dbReference type="Gene3D" id="6.10.250.690">
    <property type="match status" value="1"/>
</dbReference>
<dbReference type="GO" id="GO:0032993">
    <property type="term" value="C:protein-DNA complex"/>
    <property type="evidence" value="ECO:0007669"/>
    <property type="project" value="TreeGrafter"/>
</dbReference>
<reference evidence="12" key="2">
    <citation type="journal article" date="2021" name="PeerJ">
        <title>Extensive microbial diversity within the chicken gut microbiome revealed by metagenomics and culture.</title>
        <authorList>
            <person name="Gilroy R."/>
            <person name="Ravi A."/>
            <person name="Getino M."/>
            <person name="Pursley I."/>
            <person name="Horton D.L."/>
            <person name="Alikhan N.F."/>
            <person name="Baker D."/>
            <person name="Gharbi K."/>
            <person name="Hall N."/>
            <person name="Watson M."/>
            <person name="Adriaenssens E.M."/>
            <person name="Foster-Nyarko E."/>
            <person name="Jarju S."/>
            <person name="Secka A."/>
            <person name="Antonio M."/>
            <person name="Oren A."/>
            <person name="Chaudhuri R.R."/>
            <person name="La Ragione R."/>
            <person name="Hildebrand F."/>
            <person name="Pallen M.J."/>
        </authorList>
    </citation>
    <scope>NUCLEOTIDE SEQUENCE</scope>
    <source>
        <strain evidence="12">CHK178-757</strain>
    </source>
</reference>
<evidence type="ECO:0000313" key="12">
    <source>
        <dbReference type="EMBL" id="HIS47200.1"/>
    </source>
</evidence>
<evidence type="ECO:0000256" key="5">
    <source>
        <dbReference type="ARBA" id="ARBA00023125"/>
    </source>
</evidence>
<evidence type="ECO:0000256" key="9">
    <source>
        <dbReference type="PROSITE-ProRule" id="PRU01091"/>
    </source>
</evidence>
<dbReference type="GO" id="GO:0000156">
    <property type="term" value="F:phosphorelay response regulator activity"/>
    <property type="evidence" value="ECO:0007669"/>
    <property type="project" value="TreeGrafter"/>
</dbReference>
<evidence type="ECO:0000256" key="3">
    <source>
        <dbReference type="ARBA" id="ARBA00023012"/>
    </source>
</evidence>
<dbReference type="SMART" id="SM00862">
    <property type="entry name" value="Trans_reg_C"/>
    <property type="match status" value="1"/>
</dbReference>
<feature type="DNA-binding region" description="OmpR/PhoB-type" evidence="9">
    <location>
        <begin position="138"/>
        <end position="237"/>
    </location>
</feature>
<evidence type="ECO:0000259" key="10">
    <source>
        <dbReference type="PROSITE" id="PS50110"/>
    </source>
</evidence>
<dbReference type="InterPro" id="IPR001789">
    <property type="entry name" value="Sig_transdc_resp-reg_receiver"/>
</dbReference>
<dbReference type="PROSITE" id="PS51755">
    <property type="entry name" value="OMPR_PHOB"/>
    <property type="match status" value="1"/>
</dbReference>
<comment type="function">
    <text evidence="7">May play the central regulatory role in sporulation. It may be an element of the effector pathway responsible for the activation of sporulation genes in response to nutritional stress. Spo0A may act in concert with spo0H (a sigma factor) to control the expression of some genes that are critical to the sporulation process.</text>
</comment>
<dbReference type="PANTHER" id="PTHR48111">
    <property type="entry name" value="REGULATOR OF RPOS"/>
    <property type="match status" value="1"/>
</dbReference>
<dbReference type="Gene3D" id="1.10.10.10">
    <property type="entry name" value="Winged helix-like DNA-binding domain superfamily/Winged helix DNA-binding domain"/>
    <property type="match status" value="1"/>
</dbReference>
<evidence type="ECO:0000313" key="13">
    <source>
        <dbReference type="Proteomes" id="UP000823927"/>
    </source>
</evidence>
<evidence type="ECO:0000256" key="4">
    <source>
        <dbReference type="ARBA" id="ARBA00023015"/>
    </source>
</evidence>
<evidence type="ECO:0000256" key="7">
    <source>
        <dbReference type="ARBA" id="ARBA00024867"/>
    </source>
</evidence>
<dbReference type="EMBL" id="DVIT01000025">
    <property type="protein sequence ID" value="HIS47200.1"/>
    <property type="molecule type" value="Genomic_DNA"/>
</dbReference>
<dbReference type="InterPro" id="IPR016032">
    <property type="entry name" value="Sig_transdc_resp-reg_C-effctor"/>
</dbReference>
<keyword evidence="2 8" id="KW-0597">Phosphoprotein</keyword>
<dbReference type="InterPro" id="IPR001867">
    <property type="entry name" value="OmpR/PhoB-type_DNA-bd"/>
</dbReference>
<keyword evidence="4" id="KW-0805">Transcription regulation</keyword>
<keyword evidence="3" id="KW-0902">Two-component regulatory system</keyword>
<gene>
    <name evidence="12" type="ORF">IAB46_06520</name>
</gene>
<dbReference type="FunFam" id="1.10.10.10:FF:000018">
    <property type="entry name" value="DNA-binding response regulator ResD"/>
    <property type="match status" value="1"/>
</dbReference>
<dbReference type="PANTHER" id="PTHR48111:SF52">
    <property type="entry name" value="TRANSCRIPTIONAL REGULATORY PROTEIN YVRH"/>
    <property type="match status" value="1"/>
</dbReference>
<feature type="domain" description="OmpR/PhoB-type" evidence="11">
    <location>
        <begin position="138"/>
        <end position="237"/>
    </location>
</feature>
<accession>A0A9D1F4L0</accession>
<protein>
    <recommendedName>
        <fullName evidence="1">Stage 0 sporulation protein A homolog</fullName>
    </recommendedName>
</protein>
<dbReference type="InterPro" id="IPR039420">
    <property type="entry name" value="WalR-like"/>
</dbReference>
<reference evidence="12" key="1">
    <citation type="submission" date="2020-10" db="EMBL/GenBank/DDBJ databases">
        <authorList>
            <person name="Gilroy R."/>
        </authorList>
    </citation>
    <scope>NUCLEOTIDE SEQUENCE</scope>
    <source>
        <strain evidence="12">CHK178-757</strain>
    </source>
</reference>
<dbReference type="GO" id="GO:0005829">
    <property type="term" value="C:cytosol"/>
    <property type="evidence" value="ECO:0007669"/>
    <property type="project" value="TreeGrafter"/>
</dbReference>
<comment type="caution">
    <text evidence="12">The sequence shown here is derived from an EMBL/GenBank/DDBJ whole genome shotgun (WGS) entry which is preliminary data.</text>
</comment>
<dbReference type="SUPFAM" id="SSF52172">
    <property type="entry name" value="CheY-like"/>
    <property type="match status" value="1"/>
</dbReference>
<evidence type="ECO:0000256" key="1">
    <source>
        <dbReference type="ARBA" id="ARBA00018672"/>
    </source>
</evidence>
<dbReference type="Pfam" id="PF00072">
    <property type="entry name" value="Response_reg"/>
    <property type="match status" value="1"/>
</dbReference>
<evidence type="ECO:0000256" key="6">
    <source>
        <dbReference type="ARBA" id="ARBA00023163"/>
    </source>
</evidence>
<feature type="modified residue" description="4-aspartylphosphate" evidence="8">
    <location>
        <position position="62"/>
    </location>
</feature>
<dbReference type="Proteomes" id="UP000823927">
    <property type="component" value="Unassembled WGS sequence"/>
</dbReference>
<dbReference type="FunFam" id="3.40.50.2300:FF:000001">
    <property type="entry name" value="DNA-binding response regulator PhoB"/>
    <property type="match status" value="1"/>
</dbReference>
<dbReference type="Pfam" id="PF00486">
    <property type="entry name" value="Trans_reg_C"/>
    <property type="match status" value="1"/>
</dbReference>
<keyword evidence="6" id="KW-0804">Transcription</keyword>
<name>A0A9D1F4L0_9FIRM</name>
<keyword evidence="5 9" id="KW-0238">DNA-binding</keyword>
<evidence type="ECO:0000256" key="8">
    <source>
        <dbReference type="PROSITE-ProRule" id="PRU00169"/>
    </source>
</evidence>
<evidence type="ECO:0000256" key="2">
    <source>
        <dbReference type="ARBA" id="ARBA00022553"/>
    </source>
</evidence>